<dbReference type="EMDB" id="EMD-20765"/>
<feature type="compositionally biased region" description="Low complexity" evidence="4">
    <location>
        <begin position="47"/>
        <end position="58"/>
    </location>
</feature>
<dbReference type="InterPro" id="IPR007858">
    <property type="entry name" value="Dpy-30_motif"/>
</dbReference>
<dbReference type="PDB" id="6CHG">
    <property type="method" value="X-ray"/>
    <property type="resolution" value="2.98 A"/>
    <property type="chains" value="E/F=74-134"/>
</dbReference>
<accession>Q6CPN6</accession>
<evidence type="ECO:0007829" key="8">
    <source>
        <dbReference type="PDB" id="6UGM"/>
    </source>
</evidence>
<dbReference type="FunCoup" id="Q6CPN6">
    <property type="interactions" value="146"/>
</dbReference>
<proteinExistence type="evidence at protein level"/>
<dbReference type="Pfam" id="PF05186">
    <property type="entry name" value="Dpy-30"/>
    <property type="match status" value="1"/>
</dbReference>
<organism evidence="5 6">
    <name type="scientific">Kluyveromyces lactis (strain ATCC 8585 / CBS 2359 / DSM 70799 / NBRC 1267 / NRRL Y-1140 / WM37)</name>
    <name type="common">Yeast</name>
    <name type="synonym">Candida sphaerica</name>
    <dbReference type="NCBI Taxonomy" id="284590"/>
    <lineage>
        <taxon>Eukaryota</taxon>
        <taxon>Fungi</taxon>
        <taxon>Dikarya</taxon>
        <taxon>Ascomycota</taxon>
        <taxon>Saccharomycotina</taxon>
        <taxon>Saccharomycetes</taxon>
        <taxon>Saccharomycetales</taxon>
        <taxon>Saccharomycetaceae</taxon>
        <taxon>Kluyveromyces</taxon>
    </lineage>
</organism>
<reference evidence="7" key="2">
    <citation type="journal article" date="2018" name="Cell">
        <title>Crystal Structure of the COMPASS H3K4 Methyltransferase Catalytic Module.</title>
        <authorList>
            <person name="Hsu P.L."/>
            <person name="Li H."/>
            <person name="Lau H.T."/>
            <person name="Leonen C."/>
            <person name="Dhall A."/>
            <person name="Ong S.E."/>
            <person name="Chatterjee C."/>
            <person name="Zheng N."/>
        </authorList>
    </citation>
    <scope>X-RAY CRYSTALLOGRAPHY (2.98 ANGSTROMS) OF 74-134</scope>
</reference>
<dbReference type="GO" id="GO:0005634">
    <property type="term" value="C:nucleus"/>
    <property type="evidence" value="ECO:0007669"/>
    <property type="project" value="UniProtKB-SubCell"/>
</dbReference>
<dbReference type="PDB" id="6UH5">
    <property type="method" value="EM"/>
    <property type="resolution" value="3.50 A"/>
    <property type="chains" value="O/P=1-134"/>
</dbReference>
<evidence type="ECO:0007829" key="7">
    <source>
        <dbReference type="PDB" id="6CHG"/>
    </source>
</evidence>
<evidence type="ECO:0000313" key="6">
    <source>
        <dbReference type="Proteomes" id="UP000000598"/>
    </source>
</evidence>
<evidence type="ECO:0007829" key="9">
    <source>
        <dbReference type="PDB" id="6UH5"/>
    </source>
</evidence>
<reference evidence="5 6" key="1">
    <citation type="journal article" date="2004" name="Nature">
        <title>Genome evolution in yeasts.</title>
        <authorList>
            <consortium name="Genolevures"/>
            <person name="Dujon B."/>
            <person name="Sherman D."/>
            <person name="Fischer G."/>
            <person name="Durrens P."/>
            <person name="Casaregola S."/>
            <person name="Lafontaine I."/>
            <person name="de Montigny J."/>
            <person name="Marck C."/>
            <person name="Neuveglise C."/>
            <person name="Talla E."/>
            <person name="Goffard N."/>
            <person name="Frangeul L."/>
            <person name="Aigle M."/>
            <person name="Anthouard V."/>
            <person name="Babour A."/>
            <person name="Barbe V."/>
            <person name="Barnay S."/>
            <person name="Blanchin S."/>
            <person name="Beckerich J.M."/>
            <person name="Beyne E."/>
            <person name="Bleykasten C."/>
            <person name="Boisrame A."/>
            <person name="Boyer J."/>
            <person name="Cattolico L."/>
            <person name="Confanioleri F."/>
            <person name="de Daruvar A."/>
            <person name="Despons L."/>
            <person name="Fabre E."/>
            <person name="Fairhead C."/>
            <person name="Ferry-Dumazet H."/>
            <person name="Groppi A."/>
            <person name="Hantraye F."/>
            <person name="Hennequin C."/>
            <person name="Jauniaux N."/>
            <person name="Joyet P."/>
            <person name="Kachouri R."/>
            <person name="Kerrest A."/>
            <person name="Koszul R."/>
            <person name="Lemaire M."/>
            <person name="Lesur I."/>
            <person name="Ma L."/>
            <person name="Muller H."/>
            <person name="Nicaud J.M."/>
            <person name="Nikolski M."/>
            <person name="Oztas S."/>
            <person name="Ozier-Kalogeropoulos O."/>
            <person name="Pellenz S."/>
            <person name="Potier S."/>
            <person name="Richard G.F."/>
            <person name="Straub M.L."/>
            <person name="Suleau A."/>
            <person name="Swennene D."/>
            <person name="Tekaia F."/>
            <person name="Wesolowski-Louvel M."/>
            <person name="Westhof E."/>
            <person name="Wirth B."/>
            <person name="Zeniou-Meyer M."/>
            <person name="Zivanovic I."/>
            <person name="Bolotin-Fukuhara M."/>
            <person name="Thierry A."/>
            <person name="Bouchier C."/>
            <person name="Caudron B."/>
            <person name="Scarpelli C."/>
            <person name="Gaillardin C."/>
            <person name="Weissenbach J."/>
            <person name="Wincker P."/>
            <person name="Souciet J.L."/>
        </authorList>
    </citation>
    <scope>NUCLEOTIDE SEQUENCE [LARGE SCALE GENOMIC DNA]</scope>
    <source>
        <strain evidence="6">ATCC 8585 / CBS 2359 / DSM 70799 / NBRC 1267 / NRRL Y-1140 / WM37</strain>
    </source>
</reference>
<dbReference type="Gene3D" id="1.20.890.10">
    <property type="entry name" value="cAMP-dependent protein kinase regulatory subunit, dimerization-anchoring domain"/>
    <property type="match status" value="1"/>
</dbReference>
<protein>
    <submittedName>
        <fullName evidence="5">KLLA0E03521p</fullName>
    </submittedName>
</protein>
<dbReference type="PDB" id="6UGM">
    <property type="method" value="EM"/>
    <property type="resolution" value="3.70 A"/>
    <property type="chains" value="O/P=1-134"/>
</dbReference>
<dbReference type="PDBsum" id="6UGM"/>
<dbReference type="EMBL" id="CR382125">
    <property type="protein sequence ID" value="CAG99190.1"/>
    <property type="molecule type" value="Genomic_DNA"/>
</dbReference>
<reference evidence="8 9" key="3">
    <citation type="journal article" date="2019" name="Mol. Cell">
        <title>Structural Basis of H2B Ubiquitination-Dependent H3K4 Methylation by COMPASS.</title>
        <authorList>
            <person name="Hsu P.L."/>
            <person name="Shi H."/>
            <person name="Leonen C."/>
            <person name="Kang J."/>
            <person name="Chatterjee C."/>
            <person name="Zheng N."/>
        </authorList>
    </citation>
    <scope>STRUCTURE BY ELECTRON MICROSCOPY (3.50 ANGSTROMS)</scope>
</reference>
<feature type="region of interest" description="Disordered" evidence="4">
    <location>
        <begin position="28"/>
        <end position="68"/>
    </location>
</feature>
<dbReference type="HOGENOM" id="CLU_1896532_0_0_1"/>
<sequence length="134" mass="14704">MSEPVMENMAPEDVVKLEKEEHIVPDIGVSSISTTEPLSPSGIPRESSGTVTSATAATTEREVSPKKELQIDHDRVDPVAMIGGSTTRRYLNEHVTKHLLEGMKLIAREKPEDPLRVLGQFLIDASEMNQKPSS</sequence>
<dbReference type="eggNOG" id="KOG4109">
    <property type="taxonomic scope" value="Eukaryota"/>
</dbReference>
<evidence type="ECO:0000256" key="4">
    <source>
        <dbReference type="SAM" id="MobiDB-lite"/>
    </source>
</evidence>
<gene>
    <name evidence="5" type="ORF">KLLA0_E03521g</name>
</gene>
<keyword evidence="3" id="KW-0539">Nucleus</keyword>
<keyword evidence="7 8" id="KW-0002">3D-structure</keyword>
<comment type="subcellular location">
    <subcellularLocation>
        <location evidence="1">Nucleus</location>
    </subcellularLocation>
</comment>
<comment type="similarity">
    <text evidence="2">Belongs to the dpy-30 family.</text>
</comment>
<evidence type="ECO:0000256" key="3">
    <source>
        <dbReference type="ARBA" id="ARBA00023242"/>
    </source>
</evidence>
<dbReference type="SMR" id="Q6CPN6"/>
<dbReference type="Proteomes" id="UP000000598">
    <property type="component" value="Chromosome E"/>
</dbReference>
<dbReference type="OMA" id="IDASEMN"/>
<dbReference type="InParanoid" id="Q6CPN6"/>
<dbReference type="STRING" id="284590.Q6CPN6"/>
<dbReference type="PDBsum" id="6UH5"/>
<dbReference type="CDD" id="cd22965">
    <property type="entry name" value="DD_DPY30_SDC1"/>
    <property type="match status" value="1"/>
</dbReference>
<feature type="compositionally biased region" description="Basic and acidic residues" evidence="4">
    <location>
        <begin position="59"/>
        <end position="68"/>
    </location>
</feature>
<dbReference type="EMDB" id="EMD-20767"/>
<evidence type="ECO:0000256" key="2">
    <source>
        <dbReference type="ARBA" id="ARBA00010849"/>
    </source>
</evidence>
<dbReference type="AlphaFoldDB" id="Q6CPN6"/>
<dbReference type="KEGG" id="kla:KLLA0_E03521g"/>
<dbReference type="PDBsum" id="6CHG"/>
<evidence type="ECO:0000313" key="5">
    <source>
        <dbReference type="EMBL" id="CAG99190.1"/>
    </source>
</evidence>
<evidence type="ECO:0000256" key="1">
    <source>
        <dbReference type="ARBA" id="ARBA00004123"/>
    </source>
</evidence>
<dbReference type="PaxDb" id="284590-Q6CPN6"/>
<name>Q6CPN6_KLULA</name>
<keyword evidence="6" id="KW-1185">Reference proteome</keyword>
<dbReference type="InterPro" id="IPR049629">
    <property type="entry name" value="DPY30_SDC1_DD"/>
</dbReference>